<feature type="domain" description="Response regulatory" evidence="4">
    <location>
        <begin position="18"/>
        <end position="134"/>
    </location>
</feature>
<evidence type="ECO:0000259" key="4">
    <source>
        <dbReference type="PROSITE" id="PS50110"/>
    </source>
</evidence>
<dbReference type="PANTHER" id="PTHR45566:SF1">
    <property type="entry name" value="HTH-TYPE TRANSCRIPTIONAL REGULATOR YHJB-RELATED"/>
    <property type="match status" value="1"/>
</dbReference>
<organism evidence="5 6">
    <name type="scientific">Roseovarius litoreus</name>
    <dbReference type="NCBI Taxonomy" id="1155722"/>
    <lineage>
        <taxon>Bacteria</taxon>
        <taxon>Pseudomonadati</taxon>
        <taxon>Pseudomonadota</taxon>
        <taxon>Alphaproteobacteria</taxon>
        <taxon>Rhodobacterales</taxon>
        <taxon>Roseobacteraceae</taxon>
        <taxon>Roseovarius</taxon>
    </lineage>
</organism>
<dbReference type="EMBL" id="FRCB01000003">
    <property type="protein sequence ID" value="SHL83930.1"/>
    <property type="molecule type" value="Genomic_DNA"/>
</dbReference>
<dbReference type="Gene3D" id="3.40.50.2300">
    <property type="match status" value="1"/>
</dbReference>
<dbReference type="SUPFAM" id="SSF46894">
    <property type="entry name" value="C-terminal effector domain of the bipartite response regulators"/>
    <property type="match status" value="1"/>
</dbReference>
<dbReference type="SUPFAM" id="SSF52172">
    <property type="entry name" value="CheY-like"/>
    <property type="match status" value="1"/>
</dbReference>
<dbReference type="Pfam" id="PF00196">
    <property type="entry name" value="GerE"/>
    <property type="match status" value="1"/>
</dbReference>
<protein>
    <submittedName>
        <fullName evidence="5">Two component transcriptional regulator, LuxR family</fullName>
    </submittedName>
</protein>
<dbReference type="Pfam" id="PF00072">
    <property type="entry name" value="Response_reg"/>
    <property type="match status" value="1"/>
</dbReference>
<dbReference type="PROSITE" id="PS50110">
    <property type="entry name" value="RESPONSE_REGULATORY"/>
    <property type="match status" value="1"/>
</dbReference>
<sequence>MNTAQSGRKPTDPSDETSICLVATSRMISEAIQHFLKTEYGFDVTVAGSIDEVRSLVADGNIPDVILLDPANTGIKGLDALSQAARASSDSKIVLFTHKVDTNLAKNALSKGADGIISHGQSLRSLVNAIGLIQSGEVFIPANINSELHHNWVEPARPRNEALTHREKRILQLASDGGTNKEIAQELGITESQVKMIMRTLCAKLQAKNRTHAVVRANRLDLI</sequence>
<feature type="modified residue" description="4-aspartylphosphate" evidence="2">
    <location>
        <position position="69"/>
    </location>
</feature>
<dbReference type="InterPro" id="IPR016032">
    <property type="entry name" value="Sig_transdc_resp-reg_C-effctor"/>
</dbReference>
<keyword evidence="6" id="KW-1185">Reference proteome</keyword>
<evidence type="ECO:0000259" key="3">
    <source>
        <dbReference type="PROSITE" id="PS50043"/>
    </source>
</evidence>
<dbReference type="GO" id="GO:0000160">
    <property type="term" value="P:phosphorelay signal transduction system"/>
    <property type="evidence" value="ECO:0007669"/>
    <property type="project" value="InterPro"/>
</dbReference>
<keyword evidence="2" id="KW-0597">Phosphoprotein</keyword>
<gene>
    <name evidence="5" type="ORF">SAMN05443432_10397</name>
</gene>
<evidence type="ECO:0000313" key="6">
    <source>
        <dbReference type="Proteomes" id="UP000322545"/>
    </source>
</evidence>
<dbReference type="PROSITE" id="PS50043">
    <property type="entry name" value="HTH_LUXR_2"/>
    <property type="match status" value="1"/>
</dbReference>
<dbReference type="InterPro" id="IPR011006">
    <property type="entry name" value="CheY-like_superfamily"/>
</dbReference>
<dbReference type="Proteomes" id="UP000322545">
    <property type="component" value="Unassembled WGS sequence"/>
</dbReference>
<dbReference type="CDD" id="cd00156">
    <property type="entry name" value="REC"/>
    <property type="match status" value="1"/>
</dbReference>
<evidence type="ECO:0000256" key="1">
    <source>
        <dbReference type="ARBA" id="ARBA00023125"/>
    </source>
</evidence>
<dbReference type="InterPro" id="IPR000792">
    <property type="entry name" value="Tscrpt_reg_LuxR_C"/>
</dbReference>
<dbReference type="InterPro" id="IPR001789">
    <property type="entry name" value="Sig_transdc_resp-reg_receiver"/>
</dbReference>
<dbReference type="SMART" id="SM00421">
    <property type="entry name" value="HTH_LUXR"/>
    <property type="match status" value="1"/>
</dbReference>
<evidence type="ECO:0000313" key="5">
    <source>
        <dbReference type="EMBL" id="SHL83930.1"/>
    </source>
</evidence>
<dbReference type="CDD" id="cd06170">
    <property type="entry name" value="LuxR_C_like"/>
    <property type="match status" value="1"/>
</dbReference>
<keyword evidence="1" id="KW-0238">DNA-binding</keyword>
<proteinExistence type="predicted"/>
<evidence type="ECO:0000256" key="2">
    <source>
        <dbReference type="PROSITE-ProRule" id="PRU00169"/>
    </source>
</evidence>
<dbReference type="SMART" id="SM00448">
    <property type="entry name" value="REC"/>
    <property type="match status" value="1"/>
</dbReference>
<dbReference type="InterPro" id="IPR051015">
    <property type="entry name" value="EvgA-like"/>
</dbReference>
<dbReference type="PANTHER" id="PTHR45566">
    <property type="entry name" value="HTH-TYPE TRANSCRIPTIONAL REGULATOR YHJB-RELATED"/>
    <property type="match status" value="1"/>
</dbReference>
<feature type="domain" description="HTH luxR-type" evidence="3">
    <location>
        <begin position="156"/>
        <end position="221"/>
    </location>
</feature>
<dbReference type="GO" id="GO:0003677">
    <property type="term" value="F:DNA binding"/>
    <property type="evidence" value="ECO:0007669"/>
    <property type="project" value="UniProtKB-KW"/>
</dbReference>
<dbReference type="AlphaFoldDB" id="A0A1M7DWU5"/>
<reference evidence="5 6" key="1">
    <citation type="submission" date="2016-11" db="EMBL/GenBank/DDBJ databases">
        <authorList>
            <person name="Varghese N."/>
            <person name="Submissions S."/>
        </authorList>
    </citation>
    <scope>NUCLEOTIDE SEQUENCE [LARGE SCALE GENOMIC DNA]</scope>
    <source>
        <strain evidence="5 6">DSM 28249</strain>
    </source>
</reference>
<dbReference type="GO" id="GO:0006355">
    <property type="term" value="P:regulation of DNA-templated transcription"/>
    <property type="evidence" value="ECO:0007669"/>
    <property type="project" value="InterPro"/>
</dbReference>
<name>A0A1M7DWU5_9RHOB</name>
<dbReference type="RefSeq" id="WP_188129901.1">
    <property type="nucleotide sequence ID" value="NZ_FRCB01000003.1"/>
</dbReference>
<dbReference type="PRINTS" id="PR00038">
    <property type="entry name" value="HTHLUXR"/>
</dbReference>
<accession>A0A1M7DWU5</accession>